<evidence type="ECO:0000256" key="6">
    <source>
        <dbReference type="PROSITE-ProRule" id="PRU00076"/>
    </source>
</evidence>
<feature type="chain" id="PRO_5017322439" description="EGF-like domain-containing protein" evidence="7">
    <location>
        <begin position="19"/>
        <end position="225"/>
    </location>
</feature>
<organism evidence="9 10">
    <name type="scientific">Poecilia mexicana</name>
    <dbReference type="NCBI Taxonomy" id="48701"/>
    <lineage>
        <taxon>Eukaryota</taxon>
        <taxon>Metazoa</taxon>
        <taxon>Chordata</taxon>
        <taxon>Craniata</taxon>
        <taxon>Vertebrata</taxon>
        <taxon>Euteleostomi</taxon>
        <taxon>Actinopterygii</taxon>
        <taxon>Neopterygii</taxon>
        <taxon>Teleostei</taxon>
        <taxon>Neoteleostei</taxon>
        <taxon>Acanthomorphata</taxon>
        <taxon>Ovalentaria</taxon>
        <taxon>Atherinomorphae</taxon>
        <taxon>Cyprinodontiformes</taxon>
        <taxon>Poeciliidae</taxon>
        <taxon>Poeciliinae</taxon>
        <taxon>Poecilia</taxon>
    </lineage>
</organism>
<dbReference type="PANTHER" id="PTHR24042">
    <property type="entry name" value="NEL HOMOLOG"/>
    <property type="match status" value="1"/>
</dbReference>
<dbReference type="SMART" id="SM00179">
    <property type="entry name" value="EGF_CA"/>
    <property type="match status" value="4"/>
</dbReference>
<feature type="signal peptide" evidence="7">
    <location>
        <begin position="1"/>
        <end position="18"/>
    </location>
</feature>
<dbReference type="Gene3D" id="2.10.25.10">
    <property type="entry name" value="Laminin"/>
    <property type="match status" value="4"/>
</dbReference>
<dbReference type="GO" id="GO:0008201">
    <property type="term" value="F:heparin binding"/>
    <property type="evidence" value="ECO:0007669"/>
    <property type="project" value="TreeGrafter"/>
</dbReference>
<dbReference type="InterPro" id="IPR000152">
    <property type="entry name" value="EGF-type_Asp/Asn_hydroxyl_site"/>
</dbReference>
<keyword evidence="3" id="KW-0677">Repeat</keyword>
<dbReference type="PROSITE" id="PS50026">
    <property type="entry name" value="EGF_3"/>
    <property type="match status" value="4"/>
</dbReference>
<proteinExistence type="predicted"/>
<evidence type="ECO:0000256" key="4">
    <source>
        <dbReference type="ARBA" id="ARBA00023157"/>
    </source>
</evidence>
<reference evidence="9" key="1">
    <citation type="submission" date="2025-08" db="UniProtKB">
        <authorList>
            <consortium name="Ensembl"/>
        </authorList>
    </citation>
    <scope>IDENTIFICATION</scope>
</reference>
<dbReference type="AlphaFoldDB" id="A0A3B3X9S2"/>
<dbReference type="InterPro" id="IPR009030">
    <property type="entry name" value="Growth_fac_rcpt_cys_sf"/>
</dbReference>
<dbReference type="InterPro" id="IPR018097">
    <property type="entry name" value="EGF_Ca-bd_CS"/>
</dbReference>
<dbReference type="SMART" id="SM00181">
    <property type="entry name" value="EGF"/>
    <property type="match status" value="4"/>
</dbReference>
<feature type="domain" description="EGF-like" evidence="8">
    <location>
        <begin position="63"/>
        <end position="103"/>
    </location>
</feature>
<feature type="domain" description="EGF-like" evidence="8">
    <location>
        <begin position="23"/>
        <end position="62"/>
    </location>
</feature>
<dbReference type="FunFam" id="2.10.25.10:FF:000038">
    <property type="entry name" value="Fibrillin 2"/>
    <property type="match status" value="3"/>
</dbReference>
<accession>A0A3B3X9S2</accession>
<dbReference type="FunFam" id="2.10.25.10:FF:000506">
    <property type="entry name" value="Adhesion G protein-coupled receptor E1"/>
    <property type="match status" value="1"/>
</dbReference>
<keyword evidence="10" id="KW-1185">Reference proteome</keyword>
<evidence type="ECO:0000256" key="5">
    <source>
        <dbReference type="ARBA" id="ARBA00023180"/>
    </source>
</evidence>
<dbReference type="CDD" id="cd00054">
    <property type="entry name" value="EGF_CA"/>
    <property type="match status" value="4"/>
</dbReference>
<dbReference type="Proteomes" id="UP000261480">
    <property type="component" value="Unplaced"/>
</dbReference>
<dbReference type="SUPFAM" id="SSF57196">
    <property type="entry name" value="EGF/Laminin"/>
    <property type="match status" value="1"/>
</dbReference>
<dbReference type="InterPro" id="IPR049883">
    <property type="entry name" value="NOTCH1_EGF-like"/>
</dbReference>
<protein>
    <recommendedName>
        <fullName evidence="8">EGF-like domain-containing protein</fullName>
    </recommendedName>
</protein>
<dbReference type="GO" id="GO:0005509">
    <property type="term" value="F:calcium ion binding"/>
    <property type="evidence" value="ECO:0007669"/>
    <property type="project" value="InterPro"/>
</dbReference>
<name>A0A3B3X9S2_9TELE</name>
<evidence type="ECO:0000313" key="9">
    <source>
        <dbReference type="Ensembl" id="ENSPMEP00000011743.1"/>
    </source>
</evidence>
<evidence type="ECO:0000256" key="2">
    <source>
        <dbReference type="ARBA" id="ARBA00022729"/>
    </source>
</evidence>
<keyword evidence="5" id="KW-0325">Glycoprotein</keyword>
<keyword evidence="2 7" id="KW-0732">Signal</keyword>
<dbReference type="Ensembl" id="ENSPMET00000018949.1">
    <property type="protein sequence ID" value="ENSPMEP00000011743.1"/>
    <property type="gene ID" value="ENSPMEG00000000294.1"/>
</dbReference>
<dbReference type="GO" id="GO:0005615">
    <property type="term" value="C:extracellular space"/>
    <property type="evidence" value="ECO:0007669"/>
    <property type="project" value="TreeGrafter"/>
</dbReference>
<dbReference type="InterPro" id="IPR000742">
    <property type="entry name" value="EGF"/>
</dbReference>
<dbReference type="InterPro" id="IPR051586">
    <property type="entry name" value="PKC-binding_NELL"/>
</dbReference>
<dbReference type="PROSITE" id="PS00010">
    <property type="entry name" value="ASX_HYDROXYL"/>
    <property type="match status" value="4"/>
</dbReference>
<dbReference type="Pfam" id="PF07645">
    <property type="entry name" value="EGF_CA"/>
    <property type="match status" value="2"/>
</dbReference>
<keyword evidence="1 6" id="KW-0245">EGF-like domain</keyword>
<evidence type="ECO:0000256" key="3">
    <source>
        <dbReference type="ARBA" id="ARBA00022737"/>
    </source>
</evidence>
<evidence type="ECO:0000256" key="1">
    <source>
        <dbReference type="ARBA" id="ARBA00022536"/>
    </source>
</evidence>
<dbReference type="PROSITE" id="PS01187">
    <property type="entry name" value="EGF_CA"/>
    <property type="match status" value="2"/>
</dbReference>
<dbReference type="SUPFAM" id="SSF57184">
    <property type="entry name" value="Growth factor receptor domain"/>
    <property type="match status" value="1"/>
</dbReference>
<sequence length="225" mass="24435">FQLPVFLFFFFSCFTGNGSHCLDKDECAQGQICHTRATCTNTIGGFFCSCQQGFIGDGFSCEDVNECSRSNTTCPSFSQCVNSPGSYVCSCLNGTVASNDSCLCHLSPSVTCTDIDECQMDNICPDNETECLNTPGSFSCVCKQGYTLNGTQCFFPATPNVNECDTGQQDCSEFAQCNNTVGSYSCFCRSGYTGDGKNCSGTYHFLTMYKLLILLLLVDTLVSFF</sequence>
<dbReference type="STRING" id="48701.ENSPMEP00000011743"/>
<evidence type="ECO:0000259" key="8">
    <source>
        <dbReference type="PROSITE" id="PS50026"/>
    </source>
</evidence>
<feature type="domain" description="EGF-like" evidence="8">
    <location>
        <begin position="114"/>
        <end position="154"/>
    </location>
</feature>
<dbReference type="InterPro" id="IPR024731">
    <property type="entry name" value="NELL2-like_EGF"/>
</dbReference>
<reference evidence="9" key="2">
    <citation type="submission" date="2025-09" db="UniProtKB">
        <authorList>
            <consortium name="Ensembl"/>
        </authorList>
    </citation>
    <scope>IDENTIFICATION</scope>
</reference>
<dbReference type="Pfam" id="PF12947">
    <property type="entry name" value="EGF_3"/>
    <property type="match status" value="2"/>
</dbReference>
<comment type="caution">
    <text evidence="6">Lacks conserved residue(s) required for the propagation of feature annotation.</text>
</comment>
<evidence type="ECO:0000313" key="10">
    <source>
        <dbReference type="Proteomes" id="UP000261480"/>
    </source>
</evidence>
<dbReference type="PROSITE" id="PS01186">
    <property type="entry name" value="EGF_2"/>
    <property type="match status" value="3"/>
</dbReference>
<feature type="domain" description="EGF-like" evidence="8">
    <location>
        <begin position="160"/>
        <end position="200"/>
    </location>
</feature>
<keyword evidence="4" id="KW-1015">Disulfide bond</keyword>
<dbReference type="PANTHER" id="PTHR24042:SF5">
    <property type="entry name" value="EGF-LIKE CALCIUM-BINDING DOMAIN-CONTAINING PROTEIN"/>
    <property type="match status" value="1"/>
</dbReference>
<evidence type="ECO:0000256" key="7">
    <source>
        <dbReference type="SAM" id="SignalP"/>
    </source>
</evidence>
<dbReference type="InterPro" id="IPR001881">
    <property type="entry name" value="EGF-like_Ca-bd_dom"/>
</dbReference>
<dbReference type="GO" id="GO:0030855">
    <property type="term" value="P:epithelial cell differentiation"/>
    <property type="evidence" value="ECO:0007669"/>
    <property type="project" value="UniProtKB-ARBA"/>
</dbReference>